<evidence type="ECO:0000313" key="2">
    <source>
        <dbReference type="EMBL" id="KAK5641384.1"/>
    </source>
</evidence>
<gene>
    <name evidence="2" type="ORF">RI129_009931</name>
</gene>
<name>A0AAN7VCI6_9COLE</name>
<dbReference type="InterPro" id="IPR018289">
    <property type="entry name" value="MULE_transposase_dom"/>
</dbReference>
<comment type="caution">
    <text evidence="2">The sequence shown here is derived from an EMBL/GenBank/DDBJ whole genome shotgun (WGS) entry which is preliminary data.</text>
</comment>
<protein>
    <recommendedName>
        <fullName evidence="1">MULE transposase domain-containing protein</fullName>
    </recommendedName>
</protein>
<dbReference type="PANTHER" id="PTHR35385:SF2">
    <property type="entry name" value="PROTEIN B, PUTATIVE-RELATED"/>
    <property type="match status" value="1"/>
</dbReference>
<evidence type="ECO:0000313" key="3">
    <source>
        <dbReference type="Proteomes" id="UP001329430"/>
    </source>
</evidence>
<accession>A0AAN7VCI6</accession>
<dbReference type="AlphaFoldDB" id="A0AAN7VCI6"/>
<dbReference type="PANTHER" id="PTHR35385">
    <property type="entry name" value="PROTEIN B, PUTATIVE-RELATED-RELATED"/>
    <property type="match status" value="1"/>
</dbReference>
<organism evidence="2 3">
    <name type="scientific">Pyrocoelia pectoralis</name>
    <dbReference type="NCBI Taxonomy" id="417401"/>
    <lineage>
        <taxon>Eukaryota</taxon>
        <taxon>Metazoa</taxon>
        <taxon>Ecdysozoa</taxon>
        <taxon>Arthropoda</taxon>
        <taxon>Hexapoda</taxon>
        <taxon>Insecta</taxon>
        <taxon>Pterygota</taxon>
        <taxon>Neoptera</taxon>
        <taxon>Endopterygota</taxon>
        <taxon>Coleoptera</taxon>
        <taxon>Polyphaga</taxon>
        <taxon>Elateriformia</taxon>
        <taxon>Elateroidea</taxon>
        <taxon>Lampyridae</taxon>
        <taxon>Lampyrinae</taxon>
        <taxon>Pyrocoelia</taxon>
    </lineage>
</organism>
<keyword evidence="3" id="KW-1185">Reference proteome</keyword>
<feature type="domain" description="MULE transposase" evidence="1">
    <location>
        <begin position="264"/>
        <end position="357"/>
    </location>
</feature>
<dbReference type="Pfam" id="PF10551">
    <property type="entry name" value="MULE"/>
    <property type="match status" value="1"/>
</dbReference>
<reference evidence="2 3" key="1">
    <citation type="journal article" date="2024" name="Insects">
        <title>An Improved Chromosome-Level Genome Assembly of the Firefly Pyrocoelia pectoralis.</title>
        <authorList>
            <person name="Fu X."/>
            <person name="Meyer-Rochow V.B."/>
            <person name="Ballantyne L."/>
            <person name="Zhu X."/>
        </authorList>
    </citation>
    <scope>NUCLEOTIDE SEQUENCE [LARGE SCALE GENOMIC DNA]</scope>
    <source>
        <strain evidence="2">XCY_ONT2</strain>
    </source>
</reference>
<dbReference type="Proteomes" id="UP001329430">
    <property type="component" value="Chromosome 7"/>
</dbReference>
<sequence>MDSLPTDFQYYKTDSTTIRTMFRDKEAVEDWISDLESKSKVTWRITKTFNKKFLGRKNIFKRIYHCHFSTRSTKNNKTSKTRKSRNTNCPATLTVIIKRFLKNTKSKFKDDLTEEWPCVITFKDGHNHTVLSALVLKERPIGHGTKVAILELFEKGHSVASAYHTFYLSKMEELGDSYEDYLLDRHYFPTKNDFSTLWKANFKKSFGDRSGQKMLEHLEKNLQNSFEMQNVLYKISRVGDHYSVSTCTPIMQRVARCLVQASEVLFVDATSNCDVQNHKLYFFATHSPAGAIPVGCIISSSQKLDVFNAGVEGLIEIMPIKISPAVILTDDDMGERNVLKKNCPHSTLLLCTFHVLKACWKWLKSTKNKIKQENVQDLYKLFRNILMSTTEKTWK</sequence>
<proteinExistence type="predicted"/>
<dbReference type="EMBL" id="JAVRBK010000007">
    <property type="protein sequence ID" value="KAK5641384.1"/>
    <property type="molecule type" value="Genomic_DNA"/>
</dbReference>
<evidence type="ECO:0000259" key="1">
    <source>
        <dbReference type="Pfam" id="PF10551"/>
    </source>
</evidence>